<dbReference type="OrthoDB" id="425555at2759"/>
<sequence>METSVKAAEASAPRPPDEGAPPSAAEDLAEEFGRRLREIVGGNAQVDADAHHDLAASVQSEAACVLDGLSAWTTSEEKLHHLTSKHAELLVHERAQRKEIGALRDDVCSLRAEKGQLERLCRDVQDHYAALRDEALRRRREDEEKRAEMAAHFQTSLADIQTQIEQHSARNEKLCEDNAKLSQKLHSLLEQCQRREETIEKMDHHRDLQQQLTSAKLDQANALLADAQQKHRREKEYLLAEAVDKTRKCFAMKEEELSLKKKLALYSKKFDEFQTTLAKSNEIYARFKAEMEQMSEKMKRLEKESDVWKLRFENCNKALTDLLEERSEKGKEYEVFVATIHKLEKLCRALQDERKVLYAKIKDVRRPDADTSPEAPPAPEKRDDDDDDDSIVTEEMRRLRAEQVKLQEFAESLKASHGVGRDRQEGAASDPEERPDDDPLNITLRPPERDHPSQAEAEVQPAQRAQPQAEPEADAGPEANRETPAEGKAERRSKAGADSGSSSDAAAEVEASPSTVGRRAEDPAGSEATPPAPAHQPKKESKKNKKRKNTGNL</sequence>
<feature type="coiled-coil region" evidence="2">
    <location>
        <begin position="277"/>
        <end position="311"/>
    </location>
</feature>
<dbReference type="STRING" id="109280.ENSHCOP00000007136"/>
<evidence type="ECO:0000313" key="4">
    <source>
        <dbReference type="Ensembl" id="ENSHCOP00000007136.1"/>
    </source>
</evidence>
<feature type="region of interest" description="Disordered" evidence="3">
    <location>
        <begin position="1"/>
        <end position="28"/>
    </location>
</feature>
<dbReference type="GeneTree" id="ENSGT00940000157418"/>
<dbReference type="AlphaFoldDB" id="A0A3Q2Y2P9"/>
<feature type="compositionally biased region" description="Basic residues" evidence="3">
    <location>
        <begin position="540"/>
        <end position="553"/>
    </location>
</feature>
<reference evidence="4" key="2">
    <citation type="submission" date="2025-09" db="UniProtKB">
        <authorList>
            <consortium name="Ensembl"/>
        </authorList>
    </citation>
    <scope>IDENTIFICATION</scope>
</reference>
<feature type="coiled-coil region" evidence="2">
    <location>
        <begin position="114"/>
        <end position="237"/>
    </location>
</feature>
<feature type="region of interest" description="Disordered" evidence="3">
    <location>
        <begin position="409"/>
        <end position="553"/>
    </location>
</feature>
<comment type="similarity">
    <text evidence="1">Belongs to the taxilin family.</text>
</comment>
<protein>
    <submittedName>
        <fullName evidence="4">Taxilin beta</fullName>
    </submittedName>
</protein>
<keyword evidence="5" id="KW-1185">Reference proteome</keyword>
<dbReference type="RefSeq" id="XP_019740596.1">
    <property type="nucleotide sequence ID" value="XM_019885037.1"/>
</dbReference>
<dbReference type="PANTHER" id="PTHR16127:SF10">
    <property type="entry name" value="BETA-TAXILIN"/>
    <property type="match status" value="1"/>
</dbReference>
<dbReference type="Proteomes" id="UP000264820">
    <property type="component" value="Unplaced"/>
</dbReference>
<reference evidence="4" key="1">
    <citation type="submission" date="2025-08" db="UniProtKB">
        <authorList>
            <consortium name="Ensembl"/>
        </authorList>
    </citation>
    <scope>IDENTIFICATION</scope>
</reference>
<keyword evidence="2" id="KW-0175">Coiled coil</keyword>
<dbReference type="GeneID" id="109524900"/>
<organism evidence="4 5">
    <name type="scientific">Hippocampus comes</name>
    <name type="common">Tiger tail seahorse</name>
    <dbReference type="NCBI Taxonomy" id="109280"/>
    <lineage>
        <taxon>Eukaryota</taxon>
        <taxon>Metazoa</taxon>
        <taxon>Chordata</taxon>
        <taxon>Craniata</taxon>
        <taxon>Vertebrata</taxon>
        <taxon>Euteleostomi</taxon>
        <taxon>Actinopterygii</taxon>
        <taxon>Neopterygii</taxon>
        <taxon>Teleostei</taxon>
        <taxon>Neoteleostei</taxon>
        <taxon>Acanthomorphata</taxon>
        <taxon>Syngnathiaria</taxon>
        <taxon>Syngnathiformes</taxon>
        <taxon>Syngnathoidei</taxon>
        <taxon>Syngnathidae</taxon>
        <taxon>Hippocampus</taxon>
    </lineage>
</organism>
<accession>A0A3Q2Y2P9</accession>
<proteinExistence type="inferred from homology"/>
<dbReference type="RefSeq" id="XP_019740595.1">
    <property type="nucleotide sequence ID" value="XM_019885036.1"/>
</dbReference>
<evidence type="ECO:0000313" key="5">
    <source>
        <dbReference type="Proteomes" id="UP000264820"/>
    </source>
</evidence>
<feature type="region of interest" description="Disordered" evidence="3">
    <location>
        <begin position="366"/>
        <end position="388"/>
    </location>
</feature>
<feature type="compositionally biased region" description="Low complexity" evidence="3">
    <location>
        <begin position="454"/>
        <end position="478"/>
    </location>
</feature>
<evidence type="ECO:0000256" key="3">
    <source>
        <dbReference type="SAM" id="MobiDB-lite"/>
    </source>
</evidence>
<evidence type="ECO:0000256" key="2">
    <source>
        <dbReference type="SAM" id="Coils"/>
    </source>
</evidence>
<dbReference type="KEGG" id="hcq:109524900"/>
<feature type="compositionally biased region" description="Basic and acidic residues" evidence="3">
    <location>
        <begin position="479"/>
        <end position="495"/>
    </location>
</feature>
<name>A0A3Q2Y2P9_HIPCM</name>
<dbReference type="Ensembl" id="ENSHCOT00000002507.1">
    <property type="protein sequence ID" value="ENSHCOP00000007136.1"/>
    <property type="gene ID" value="ENSHCOG00000009066.1"/>
</dbReference>
<dbReference type="GO" id="GO:0019905">
    <property type="term" value="F:syntaxin binding"/>
    <property type="evidence" value="ECO:0007669"/>
    <property type="project" value="InterPro"/>
</dbReference>
<dbReference type="InterPro" id="IPR026183">
    <property type="entry name" value="Taxilin_fam"/>
</dbReference>
<dbReference type="Pfam" id="PF09728">
    <property type="entry name" value="Taxilin"/>
    <property type="match status" value="1"/>
</dbReference>
<evidence type="ECO:0000256" key="1">
    <source>
        <dbReference type="ARBA" id="ARBA00009550"/>
    </source>
</evidence>
<feature type="compositionally biased region" description="Low complexity" evidence="3">
    <location>
        <begin position="496"/>
        <end position="512"/>
    </location>
</feature>
<dbReference type="OMA" id="CEPIMEC"/>
<dbReference type="PANTHER" id="PTHR16127">
    <property type="entry name" value="TAXILIN"/>
    <property type="match status" value="1"/>
</dbReference>